<reference evidence="9 10" key="1">
    <citation type="journal article" date="2023" name="G3 (Bethesda)">
        <title>A high-quality reference genome for the fission yeast Schizosaccharomyces osmophilus.</title>
        <authorList>
            <person name="Jia G.S."/>
            <person name="Zhang W.C."/>
            <person name="Liang Y."/>
            <person name="Liu X.H."/>
            <person name="Rhind N."/>
            <person name="Pidoux A."/>
            <person name="Brysch-Herzberg M."/>
            <person name="Du L.L."/>
        </authorList>
    </citation>
    <scope>NUCLEOTIDE SEQUENCE [LARGE SCALE GENOMIC DNA]</scope>
    <source>
        <strain evidence="9 10">CBS 15793</strain>
    </source>
</reference>
<gene>
    <name evidence="9" type="primary">nab2</name>
    <name evidence="9" type="ORF">SOMG_03993</name>
</gene>
<dbReference type="Gene3D" id="1.10.340.40">
    <property type="entry name" value="Nuclear abundant poly(A) RNA-bind protein 2, N-terminal domain"/>
    <property type="match status" value="1"/>
</dbReference>
<evidence type="ECO:0000256" key="1">
    <source>
        <dbReference type="ARBA" id="ARBA00004123"/>
    </source>
</evidence>
<dbReference type="GO" id="GO:0005634">
    <property type="term" value="C:nucleus"/>
    <property type="evidence" value="ECO:0007669"/>
    <property type="project" value="UniProtKB-SubCell"/>
</dbReference>
<dbReference type="GeneID" id="80877469"/>
<dbReference type="EMBL" id="CP115612">
    <property type="protein sequence ID" value="WBW73601.1"/>
    <property type="molecule type" value="Genomic_DNA"/>
</dbReference>
<evidence type="ECO:0000313" key="10">
    <source>
        <dbReference type="Proteomes" id="UP001212411"/>
    </source>
</evidence>
<organism evidence="9 10">
    <name type="scientific">Schizosaccharomyces osmophilus</name>
    <dbReference type="NCBI Taxonomy" id="2545709"/>
    <lineage>
        <taxon>Eukaryota</taxon>
        <taxon>Fungi</taxon>
        <taxon>Dikarya</taxon>
        <taxon>Ascomycota</taxon>
        <taxon>Taphrinomycotina</taxon>
        <taxon>Schizosaccharomycetes</taxon>
        <taxon>Schizosaccharomycetales</taxon>
        <taxon>Schizosaccharomycetaceae</taxon>
        <taxon>Schizosaccharomyces</taxon>
    </lineage>
</organism>
<keyword evidence="3" id="KW-0479">Metal-binding</keyword>
<accession>A0AAE9WC54</accession>
<dbReference type="KEGG" id="som:SOMG_03993"/>
<evidence type="ECO:0000256" key="3">
    <source>
        <dbReference type="ARBA" id="ARBA00022723"/>
    </source>
</evidence>
<dbReference type="Proteomes" id="UP001212411">
    <property type="component" value="Chromosome 2"/>
</dbReference>
<keyword evidence="5" id="KW-0863">Zinc-finger</keyword>
<dbReference type="GO" id="GO:0008270">
    <property type="term" value="F:zinc ion binding"/>
    <property type="evidence" value="ECO:0007669"/>
    <property type="project" value="UniProtKB-KW"/>
</dbReference>
<feature type="compositionally biased region" description="Polar residues" evidence="8">
    <location>
        <begin position="110"/>
        <end position="120"/>
    </location>
</feature>
<keyword evidence="4" id="KW-0677">Repeat</keyword>
<feature type="compositionally biased region" description="Polar residues" evidence="8">
    <location>
        <begin position="268"/>
        <end position="285"/>
    </location>
</feature>
<dbReference type="AlphaFoldDB" id="A0AAE9WC54"/>
<dbReference type="GO" id="GO:0008143">
    <property type="term" value="F:poly(A) binding"/>
    <property type="evidence" value="ECO:0007669"/>
    <property type="project" value="InterPro"/>
</dbReference>
<keyword evidence="6" id="KW-0862">Zinc</keyword>
<evidence type="ECO:0000256" key="6">
    <source>
        <dbReference type="ARBA" id="ARBA00022833"/>
    </source>
</evidence>
<proteinExistence type="inferred from homology"/>
<evidence type="ECO:0000313" key="9">
    <source>
        <dbReference type="EMBL" id="WBW73601.1"/>
    </source>
</evidence>
<keyword evidence="10" id="KW-1185">Reference proteome</keyword>
<sequence length="300" mass="33318">MAAILENQESNAKLHQLVETKLAEYGWAEEAASLTDFIFVMIGNGKDQSQVTEELVDLIGPEFDSNFSQWLFDELRVFDSSREMETSNESGQQYFENPPSVPIEIPQESLPETSTVTGNDTRNELREEKPLQSERVGQKLKSSAVSKQRFNPMAPSFSATKPAVPPAKRFFKHDEEIPLCKYADKCTRSDCVFAHPTPAATPGEGMVLSSKMCSAGRDCKNSDCVEGHPSPAFGTTLPFKGTIPVVCRYNPCLNPSCRFLHPQKSKNMTWTPSATQSMPSTSLSERNFAVEESDEHLHVS</sequence>
<comment type="subcellular location">
    <subcellularLocation>
        <location evidence="1">Nucleus</location>
    </subcellularLocation>
</comment>
<dbReference type="GO" id="GO:0043488">
    <property type="term" value="P:regulation of mRNA stability"/>
    <property type="evidence" value="ECO:0007669"/>
    <property type="project" value="InterPro"/>
</dbReference>
<feature type="region of interest" description="Disordered" evidence="8">
    <location>
        <begin position="268"/>
        <end position="300"/>
    </location>
</feature>
<dbReference type="PANTHER" id="PTHR14738:SF29">
    <property type="entry name" value="ZINC FINGER CCCH DOMAIN-CONTAINING PROTEIN 14"/>
    <property type="match status" value="1"/>
</dbReference>
<evidence type="ECO:0000256" key="4">
    <source>
        <dbReference type="ARBA" id="ARBA00022737"/>
    </source>
</evidence>
<name>A0AAE9WC54_9SCHI</name>
<evidence type="ECO:0000256" key="5">
    <source>
        <dbReference type="ARBA" id="ARBA00022771"/>
    </source>
</evidence>
<dbReference type="Gene3D" id="4.10.1000.40">
    <property type="match status" value="1"/>
</dbReference>
<feature type="compositionally biased region" description="Basic and acidic residues" evidence="8">
    <location>
        <begin position="121"/>
        <end position="132"/>
    </location>
</feature>
<feature type="region of interest" description="Disordered" evidence="8">
    <location>
        <begin position="106"/>
        <end position="145"/>
    </location>
</feature>
<dbReference type="RefSeq" id="XP_056037844.1">
    <property type="nucleotide sequence ID" value="XM_056182780.1"/>
</dbReference>
<dbReference type="Pfam" id="PF14608">
    <property type="entry name" value="zf-CCCH_2"/>
    <property type="match status" value="2"/>
</dbReference>
<dbReference type="InterPro" id="IPR040366">
    <property type="entry name" value="Nab2/ZC3H14"/>
</dbReference>
<evidence type="ECO:0000256" key="8">
    <source>
        <dbReference type="SAM" id="MobiDB-lite"/>
    </source>
</evidence>
<protein>
    <submittedName>
        <fullName evidence="9">Poly(A) binding protein Nab2</fullName>
    </submittedName>
</protein>
<dbReference type="PANTHER" id="PTHR14738">
    <property type="entry name" value="ZINC FINGER CCCH DOMAIN-CONTAINING PROTEIN 14"/>
    <property type="match status" value="1"/>
</dbReference>
<evidence type="ECO:0000256" key="7">
    <source>
        <dbReference type="ARBA" id="ARBA00023242"/>
    </source>
</evidence>
<keyword evidence="7" id="KW-0539">Nucleus</keyword>
<comment type="similarity">
    <text evidence="2">Belongs to the ZC3H14 family.</text>
</comment>
<evidence type="ECO:0000256" key="2">
    <source>
        <dbReference type="ARBA" id="ARBA00008423"/>
    </source>
</evidence>
<dbReference type="InterPro" id="IPR043094">
    <property type="entry name" value="Nab2/ZC3H14_N_sf"/>
</dbReference>
<dbReference type="GO" id="GO:0005737">
    <property type="term" value="C:cytoplasm"/>
    <property type="evidence" value="ECO:0007669"/>
    <property type="project" value="TreeGrafter"/>
</dbReference>